<feature type="signal peptide" evidence="5">
    <location>
        <begin position="1"/>
        <end position="18"/>
    </location>
</feature>
<protein>
    <recommendedName>
        <fullName evidence="8">UDP-glucuronosyltransferase</fullName>
    </recommendedName>
</protein>
<keyword evidence="4" id="KW-1133">Transmembrane helix</keyword>
<feature type="chain" id="PRO_5043021693" description="UDP-glucuronosyltransferase" evidence="5">
    <location>
        <begin position="19"/>
        <end position="509"/>
    </location>
</feature>
<gene>
    <name evidence="6" type="ORF">RI129_010847</name>
</gene>
<evidence type="ECO:0000313" key="6">
    <source>
        <dbReference type="EMBL" id="KAK5640036.1"/>
    </source>
</evidence>
<evidence type="ECO:0000256" key="5">
    <source>
        <dbReference type="SAM" id="SignalP"/>
    </source>
</evidence>
<evidence type="ECO:0000256" key="1">
    <source>
        <dbReference type="ARBA" id="ARBA00009995"/>
    </source>
</evidence>
<evidence type="ECO:0000256" key="4">
    <source>
        <dbReference type="SAM" id="Phobius"/>
    </source>
</evidence>
<dbReference type="SUPFAM" id="SSF53756">
    <property type="entry name" value="UDP-Glycosyltransferase/glycogen phosphorylase"/>
    <property type="match status" value="1"/>
</dbReference>
<keyword evidence="2" id="KW-0328">Glycosyltransferase</keyword>
<evidence type="ECO:0000256" key="3">
    <source>
        <dbReference type="ARBA" id="ARBA00022679"/>
    </source>
</evidence>
<evidence type="ECO:0000313" key="7">
    <source>
        <dbReference type="Proteomes" id="UP001329430"/>
    </source>
</evidence>
<dbReference type="InterPro" id="IPR002213">
    <property type="entry name" value="UDP_glucos_trans"/>
</dbReference>
<feature type="transmembrane region" description="Helical" evidence="4">
    <location>
        <begin position="466"/>
        <end position="493"/>
    </location>
</feature>
<dbReference type="FunFam" id="3.40.50.2000:FF:000021">
    <property type="entry name" value="UDP-glucuronosyltransferase"/>
    <property type="match status" value="1"/>
</dbReference>
<keyword evidence="4" id="KW-0812">Transmembrane</keyword>
<dbReference type="Pfam" id="PF00201">
    <property type="entry name" value="UDPGT"/>
    <property type="match status" value="1"/>
</dbReference>
<keyword evidence="5" id="KW-0732">Signal</keyword>
<comment type="caution">
    <text evidence="6">The sequence shown here is derived from an EMBL/GenBank/DDBJ whole genome shotgun (WGS) entry which is preliminary data.</text>
</comment>
<keyword evidence="3" id="KW-0808">Transferase</keyword>
<sequence>MIARYVSLTFAILHLGECAKILAIVPVPSYSHHQLFNPIWKELSLRGHQVTTLTAFPMKDPQLTNLTEIDLSSSEQIWREGMTEIIKHRQSLLSYHSITNILFHILEEQLNHPDVQALINGDGVHFDLVIAEHYLTTMFAFSYKFNCPLIGVWSMDLPNFKHRVVGNPYNPVVYPDYFLPFEVPMTTKERIASITFSLATYIYSKFVDKWEQDIIYKYFGNNYPSVEDLSRNLSLVFINSHPALNTIRPKAPSVIEIGGAIHYSPPRPLPKDLEKILNNSNGFIYFSLGTNVRSADMSDATKTAIMEVFAELPYIVLWKHDLDDVPNKTSNVFTSKWWPQRDLFNHPKIKLFITHGGIQSINEAIFAHVPLLGVPYFADQPANVQKMVTRGCGLFVDIENLDKEHFKRTILEVINNPRYKKKVEELANLATDQPTTILERVVWWTEYVLRHKGAKHLRSPSLDIPLYQYFLLDIIAATLLILIIIFCVVYYFVTGIVHFRVFKTKSKSE</sequence>
<dbReference type="GO" id="GO:0008194">
    <property type="term" value="F:UDP-glycosyltransferase activity"/>
    <property type="evidence" value="ECO:0007669"/>
    <property type="project" value="InterPro"/>
</dbReference>
<dbReference type="CDD" id="cd03784">
    <property type="entry name" value="GT1_Gtf-like"/>
    <property type="match status" value="1"/>
</dbReference>
<dbReference type="Proteomes" id="UP001329430">
    <property type="component" value="Chromosome 8"/>
</dbReference>
<dbReference type="PANTHER" id="PTHR48043:SF159">
    <property type="entry name" value="EG:EG0003.4 PROTEIN-RELATED"/>
    <property type="match status" value="1"/>
</dbReference>
<comment type="similarity">
    <text evidence="1">Belongs to the UDP-glycosyltransferase family.</text>
</comment>
<reference evidence="6 7" key="1">
    <citation type="journal article" date="2024" name="Insects">
        <title>An Improved Chromosome-Level Genome Assembly of the Firefly Pyrocoelia pectoralis.</title>
        <authorList>
            <person name="Fu X."/>
            <person name="Meyer-Rochow V.B."/>
            <person name="Ballantyne L."/>
            <person name="Zhu X."/>
        </authorList>
    </citation>
    <scope>NUCLEOTIDE SEQUENCE [LARGE SCALE GENOMIC DNA]</scope>
    <source>
        <strain evidence="6">XCY_ONT2</strain>
    </source>
</reference>
<dbReference type="AlphaFoldDB" id="A0AAN7V7Q9"/>
<evidence type="ECO:0000256" key="2">
    <source>
        <dbReference type="ARBA" id="ARBA00022676"/>
    </source>
</evidence>
<proteinExistence type="inferred from homology"/>
<name>A0AAN7V7Q9_9COLE</name>
<keyword evidence="7" id="KW-1185">Reference proteome</keyword>
<dbReference type="InterPro" id="IPR050271">
    <property type="entry name" value="UDP-glycosyltransferase"/>
</dbReference>
<dbReference type="EMBL" id="JAVRBK010000008">
    <property type="protein sequence ID" value="KAK5640036.1"/>
    <property type="molecule type" value="Genomic_DNA"/>
</dbReference>
<dbReference type="Gene3D" id="3.40.50.2000">
    <property type="entry name" value="Glycogen Phosphorylase B"/>
    <property type="match status" value="1"/>
</dbReference>
<accession>A0AAN7V7Q9</accession>
<evidence type="ECO:0008006" key="8">
    <source>
        <dbReference type="Google" id="ProtNLM"/>
    </source>
</evidence>
<keyword evidence="4" id="KW-0472">Membrane</keyword>
<dbReference type="PANTHER" id="PTHR48043">
    <property type="entry name" value="EG:EG0003.4 PROTEIN-RELATED"/>
    <property type="match status" value="1"/>
</dbReference>
<organism evidence="6 7">
    <name type="scientific">Pyrocoelia pectoralis</name>
    <dbReference type="NCBI Taxonomy" id="417401"/>
    <lineage>
        <taxon>Eukaryota</taxon>
        <taxon>Metazoa</taxon>
        <taxon>Ecdysozoa</taxon>
        <taxon>Arthropoda</taxon>
        <taxon>Hexapoda</taxon>
        <taxon>Insecta</taxon>
        <taxon>Pterygota</taxon>
        <taxon>Neoptera</taxon>
        <taxon>Endopterygota</taxon>
        <taxon>Coleoptera</taxon>
        <taxon>Polyphaga</taxon>
        <taxon>Elateriformia</taxon>
        <taxon>Elateroidea</taxon>
        <taxon>Lampyridae</taxon>
        <taxon>Lampyrinae</taxon>
        <taxon>Pyrocoelia</taxon>
    </lineage>
</organism>